<dbReference type="Proteomes" id="UP000029994">
    <property type="component" value="Unassembled WGS sequence"/>
</dbReference>
<dbReference type="EMBL" id="JMCG01000001">
    <property type="protein sequence ID" value="KGK10149.1"/>
    <property type="molecule type" value="Genomic_DNA"/>
</dbReference>
<sequence>MQSIYVVLFDKLIDKLTKGVGLVMGGREGARESKGGREGTRLIGTRLLGRAEAEKWSYGKD</sequence>
<dbReference type="RefSeq" id="WP_039422816.1">
    <property type="nucleotide sequence ID" value="NZ_MPKJ01000046.1"/>
</dbReference>
<dbReference type="AlphaFoldDB" id="A0A099LR65"/>
<keyword evidence="2" id="KW-1185">Reference proteome</keyword>
<name>A0A099LR65_9VIBR</name>
<organism evidence="1 2">
    <name type="scientific">Vibrio navarrensis</name>
    <dbReference type="NCBI Taxonomy" id="29495"/>
    <lineage>
        <taxon>Bacteria</taxon>
        <taxon>Pseudomonadati</taxon>
        <taxon>Pseudomonadota</taxon>
        <taxon>Gammaproteobacteria</taxon>
        <taxon>Vibrionales</taxon>
        <taxon>Vibrionaceae</taxon>
        <taxon>Vibrio</taxon>
    </lineage>
</organism>
<evidence type="ECO:0000313" key="2">
    <source>
        <dbReference type="Proteomes" id="UP000029994"/>
    </source>
</evidence>
<accession>A0A099LR65</accession>
<evidence type="ECO:0000313" key="1">
    <source>
        <dbReference type="EMBL" id="KGK10149.1"/>
    </source>
</evidence>
<proteinExistence type="predicted"/>
<comment type="caution">
    <text evidence="1">The sequence shown here is derived from an EMBL/GenBank/DDBJ whole genome shotgun (WGS) entry which is preliminary data.</text>
</comment>
<protein>
    <submittedName>
        <fullName evidence="1">Uncharacterized protein</fullName>
    </submittedName>
</protein>
<gene>
    <name evidence="1" type="ORF">EA26_02000</name>
</gene>
<reference evidence="1 2" key="1">
    <citation type="submission" date="2014-04" db="EMBL/GenBank/DDBJ databases">
        <title>Genome sequencing of Vibrio navarrensis strains.</title>
        <authorList>
            <person name="Gladney L.M."/>
            <person name="Katz L.S."/>
            <person name="Marino-Ramirez L."/>
            <person name="Jordan I.K."/>
        </authorList>
    </citation>
    <scope>NUCLEOTIDE SEQUENCE [LARGE SCALE GENOMIC DNA]</scope>
    <source>
        <strain evidence="1 2">ATCC 51183</strain>
    </source>
</reference>